<accession>A0A426X0Z9</accession>
<evidence type="ECO:0000313" key="1">
    <source>
        <dbReference type="EMBL" id="RRT33155.1"/>
    </source>
</evidence>
<name>A0A426X0Z9_ENSVE</name>
<comment type="caution">
    <text evidence="1">The sequence shown here is derived from an EMBL/GenBank/DDBJ whole genome shotgun (WGS) entry which is preliminary data.</text>
</comment>
<dbReference type="Proteomes" id="UP000287651">
    <property type="component" value="Unassembled WGS sequence"/>
</dbReference>
<dbReference type="AlphaFoldDB" id="A0A426X0Z9"/>
<reference evidence="1 2" key="1">
    <citation type="journal article" date="2014" name="Agronomy (Basel)">
        <title>A Draft Genome Sequence for Ensete ventricosum, the Drought-Tolerant Tree Against Hunger.</title>
        <authorList>
            <person name="Harrison J."/>
            <person name="Moore K.A."/>
            <person name="Paszkiewicz K."/>
            <person name="Jones T."/>
            <person name="Grant M."/>
            <person name="Ambacheew D."/>
            <person name="Muzemil S."/>
            <person name="Studholme D.J."/>
        </authorList>
    </citation>
    <scope>NUCLEOTIDE SEQUENCE [LARGE SCALE GENOMIC DNA]</scope>
</reference>
<protein>
    <submittedName>
        <fullName evidence="1">Uncharacterized protein</fullName>
    </submittedName>
</protein>
<organism evidence="1 2">
    <name type="scientific">Ensete ventricosum</name>
    <name type="common">Abyssinian banana</name>
    <name type="synonym">Musa ensete</name>
    <dbReference type="NCBI Taxonomy" id="4639"/>
    <lineage>
        <taxon>Eukaryota</taxon>
        <taxon>Viridiplantae</taxon>
        <taxon>Streptophyta</taxon>
        <taxon>Embryophyta</taxon>
        <taxon>Tracheophyta</taxon>
        <taxon>Spermatophyta</taxon>
        <taxon>Magnoliopsida</taxon>
        <taxon>Liliopsida</taxon>
        <taxon>Zingiberales</taxon>
        <taxon>Musaceae</taxon>
        <taxon>Ensete</taxon>
    </lineage>
</organism>
<proteinExistence type="predicted"/>
<sequence>MTLEAVHLQSPYRFLLSHHGDDLSIPPSLAWHRFSSFSHRDLSSTFLPPFSSSFRTGHETVCLDSAHIISGSGRNMLGWLRCLWVNPPRL</sequence>
<evidence type="ECO:0000313" key="2">
    <source>
        <dbReference type="Proteomes" id="UP000287651"/>
    </source>
</evidence>
<gene>
    <name evidence="1" type="ORF">B296_00046963</name>
</gene>
<dbReference type="EMBL" id="AMZH03029776">
    <property type="protein sequence ID" value="RRT33155.1"/>
    <property type="molecule type" value="Genomic_DNA"/>
</dbReference>